<evidence type="ECO:0000256" key="4">
    <source>
        <dbReference type="ARBA" id="ARBA00022769"/>
    </source>
</evidence>
<reference evidence="7 8" key="1">
    <citation type="submission" date="2015-09" db="EMBL/GenBank/DDBJ databases">
        <title>Draft genome sequence of Alicyclobacillus ferrooxydans DSM 22381.</title>
        <authorList>
            <person name="Hemp J."/>
        </authorList>
    </citation>
    <scope>NUCLEOTIDE SEQUENCE [LARGE SCALE GENOMIC DNA]</scope>
    <source>
        <strain evidence="7 8">TC-34</strain>
    </source>
</reference>
<keyword evidence="8" id="KW-1185">Reference proteome</keyword>
<accession>A0A0P9GU30</accession>
<dbReference type="RefSeq" id="WP_054968176.1">
    <property type="nucleotide sequence ID" value="NZ_LJCO01000026.1"/>
</dbReference>
<comment type="caution">
    <text evidence="7">The sequence shown here is derived from an EMBL/GenBank/DDBJ whole genome shotgun (WGS) entry which is preliminary data.</text>
</comment>
<keyword evidence="1" id="KW-0540">Nuclease</keyword>
<dbReference type="PANTHER" id="PTHR31290">
    <property type="entry name" value="UV-DAMAGE ENDONUCLEASE"/>
    <property type="match status" value="1"/>
</dbReference>
<dbReference type="NCBIfam" id="TIGR00629">
    <property type="entry name" value="uvde"/>
    <property type="match status" value="1"/>
</dbReference>
<evidence type="ECO:0000256" key="3">
    <source>
        <dbReference type="ARBA" id="ARBA00022763"/>
    </source>
</evidence>
<dbReference type="Proteomes" id="UP000050482">
    <property type="component" value="Unassembled WGS sequence"/>
</dbReference>
<dbReference type="AlphaFoldDB" id="A0A0P9GU30"/>
<keyword evidence="6" id="KW-0234">DNA repair</keyword>
<dbReference type="Gene3D" id="3.20.20.150">
    <property type="entry name" value="Divalent-metal-dependent TIM barrel enzymes"/>
    <property type="match status" value="1"/>
</dbReference>
<sequence length="322" mass="36460">MRVRFGFVAMALSLTNASPSKTMTYKTFQSIADREAALQKATNIAQQNLVNTLRILRHARASGVYLYRFSSKLIPLFGHPETRDFDFIGRLQSHFLDIGRFVADHRMRVSFHPDHFTLLNTPKEDVLAQSIHDLSNHVRMLEAMGLPESPSLVLHVGGAYNDKASAMQRFVDNWARVPVAVQERIMLENDDKTYTAHETQELCGKVGVPHVLDIHHHACNHEDGVSLSDVIPTFLQSWADTGLPPKSHVSSPKSEKDFRAHADFLNPHDLLPFLDLVREFNVDLDVMLEAKMKDEALFALSKALEKEDYIHVLEAGVIEYRP</sequence>
<dbReference type="EMBL" id="LJCO01000026">
    <property type="protein sequence ID" value="KPV44748.1"/>
    <property type="molecule type" value="Genomic_DNA"/>
</dbReference>
<keyword evidence="4" id="KW-0228">DNA excision</keyword>
<dbReference type="Pfam" id="PF03851">
    <property type="entry name" value="UvdE"/>
    <property type="match status" value="1"/>
</dbReference>
<dbReference type="InterPro" id="IPR036237">
    <property type="entry name" value="Xyl_isomerase-like_sf"/>
</dbReference>
<keyword evidence="3" id="KW-0227">DNA damage</keyword>
<dbReference type="PANTHER" id="PTHR31290:SF5">
    <property type="entry name" value="UV-DAMAGE ENDONUCLEASE"/>
    <property type="match status" value="1"/>
</dbReference>
<dbReference type="STRING" id="471514.AN477_05500"/>
<evidence type="ECO:0000313" key="8">
    <source>
        <dbReference type="Proteomes" id="UP000050482"/>
    </source>
</evidence>
<dbReference type="GO" id="GO:0004519">
    <property type="term" value="F:endonuclease activity"/>
    <property type="evidence" value="ECO:0007669"/>
    <property type="project" value="UniProtKB-KW"/>
</dbReference>
<proteinExistence type="predicted"/>
<evidence type="ECO:0000313" key="7">
    <source>
        <dbReference type="EMBL" id="KPV44748.1"/>
    </source>
</evidence>
<dbReference type="SUPFAM" id="SSF51658">
    <property type="entry name" value="Xylose isomerase-like"/>
    <property type="match status" value="1"/>
</dbReference>
<dbReference type="OrthoDB" id="9782576at2"/>
<evidence type="ECO:0000256" key="1">
    <source>
        <dbReference type="ARBA" id="ARBA00022722"/>
    </source>
</evidence>
<gene>
    <name evidence="7" type="ORF">AN477_05500</name>
</gene>
<keyword evidence="2" id="KW-0255">Endonuclease</keyword>
<evidence type="ECO:0008006" key="9">
    <source>
        <dbReference type="Google" id="ProtNLM"/>
    </source>
</evidence>
<keyword evidence="5" id="KW-0378">Hydrolase</keyword>
<dbReference type="GO" id="GO:0016787">
    <property type="term" value="F:hydrolase activity"/>
    <property type="evidence" value="ECO:0007669"/>
    <property type="project" value="UniProtKB-KW"/>
</dbReference>
<dbReference type="GO" id="GO:0009411">
    <property type="term" value="P:response to UV"/>
    <property type="evidence" value="ECO:0007669"/>
    <property type="project" value="InterPro"/>
</dbReference>
<name>A0A0P9GU30_9BACL</name>
<dbReference type="InterPro" id="IPR004601">
    <property type="entry name" value="UvdE"/>
</dbReference>
<protein>
    <recommendedName>
        <fullName evidence="9">UV damage repair endonuclease UvdE</fullName>
    </recommendedName>
</protein>
<organism evidence="7 8">
    <name type="scientific">Alicyclobacillus ferrooxydans</name>
    <dbReference type="NCBI Taxonomy" id="471514"/>
    <lineage>
        <taxon>Bacteria</taxon>
        <taxon>Bacillati</taxon>
        <taxon>Bacillota</taxon>
        <taxon>Bacilli</taxon>
        <taxon>Bacillales</taxon>
        <taxon>Alicyclobacillaceae</taxon>
        <taxon>Alicyclobacillus</taxon>
    </lineage>
</organism>
<evidence type="ECO:0000256" key="2">
    <source>
        <dbReference type="ARBA" id="ARBA00022759"/>
    </source>
</evidence>
<dbReference type="GO" id="GO:0006289">
    <property type="term" value="P:nucleotide-excision repair"/>
    <property type="evidence" value="ECO:0007669"/>
    <property type="project" value="InterPro"/>
</dbReference>
<evidence type="ECO:0000256" key="6">
    <source>
        <dbReference type="ARBA" id="ARBA00023204"/>
    </source>
</evidence>
<evidence type="ECO:0000256" key="5">
    <source>
        <dbReference type="ARBA" id="ARBA00022801"/>
    </source>
</evidence>
<dbReference type="PATRIC" id="fig|471514.4.peg.2474"/>